<dbReference type="PRINTS" id="PR00411">
    <property type="entry name" value="PNDRDTASEI"/>
</dbReference>
<keyword evidence="4" id="KW-0560">Oxidoreductase</keyword>
<organism evidence="6 7">
    <name type="scientific">Zasmidium cellare</name>
    <name type="common">Wine cellar mold</name>
    <name type="synonym">Racodium cellare</name>
    <dbReference type="NCBI Taxonomy" id="395010"/>
    <lineage>
        <taxon>Eukaryota</taxon>
        <taxon>Fungi</taxon>
        <taxon>Dikarya</taxon>
        <taxon>Ascomycota</taxon>
        <taxon>Pezizomycotina</taxon>
        <taxon>Dothideomycetes</taxon>
        <taxon>Dothideomycetidae</taxon>
        <taxon>Mycosphaerellales</taxon>
        <taxon>Mycosphaerellaceae</taxon>
        <taxon>Zasmidium</taxon>
    </lineage>
</organism>
<keyword evidence="3" id="KW-0274">FAD</keyword>
<dbReference type="PANTHER" id="PTHR43735:SF3">
    <property type="entry name" value="FERROPTOSIS SUPPRESSOR PROTEIN 1"/>
    <property type="match status" value="1"/>
</dbReference>
<comment type="caution">
    <text evidence="6">The sequence shown here is derived from an EMBL/GenBank/DDBJ whole genome shotgun (WGS) entry which is preliminary data.</text>
</comment>
<keyword evidence="7" id="KW-1185">Reference proteome</keyword>
<evidence type="ECO:0000313" key="6">
    <source>
        <dbReference type="EMBL" id="KAK4495533.1"/>
    </source>
</evidence>
<proteinExistence type="inferred from homology"/>
<dbReference type="InterPro" id="IPR036188">
    <property type="entry name" value="FAD/NAD-bd_sf"/>
</dbReference>
<gene>
    <name evidence="6" type="ORF">PRZ48_013865</name>
</gene>
<evidence type="ECO:0000259" key="5">
    <source>
        <dbReference type="Pfam" id="PF07992"/>
    </source>
</evidence>
<evidence type="ECO:0000256" key="3">
    <source>
        <dbReference type="ARBA" id="ARBA00022827"/>
    </source>
</evidence>
<accession>A0ABR0E2S7</accession>
<feature type="domain" description="FAD/NAD(P)-binding" evidence="5">
    <location>
        <begin position="6"/>
        <end position="265"/>
    </location>
</feature>
<dbReference type="InterPro" id="IPR023753">
    <property type="entry name" value="FAD/NAD-binding_dom"/>
</dbReference>
<dbReference type="Gene3D" id="3.50.50.100">
    <property type="match status" value="1"/>
</dbReference>
<sequence>MPNIRNIIVLGGNYAGSSIAHLFLKHTYPELPMTGAKYRLVLVNPSTTFYHRSASPRAAADLERTEKSCTLFSNLTEGFAQYSPESFGFIQGLATDVDLDRRTVTIKRTEGVGSGGVVEETLPFHALFIATGASPNADILDTVQNGKEQVLSRIRDMNAKVNGAKDIVIAGGGPTAVELAGEIGEHLNGAAGRFSKRPSNPKARVRLISDSEYLLQTKLSRKHAGWAEQLLARVGVDVVSGVRTTSAEPNSDGSTRVLLNNGTIIHILDERGFVKTNDKTLRVDAAGPRVYCVGDVGTYTRGGLPDLILAVLPAMANFRRDLLAAHSNVDAKPTGRDKAHEKSTAETLLCTVGYTRGLGVFTGRQLPYFMTYQFKVEDYFDCGHEFASGSRWEKTSF</sequence>
<reference evidence="6 7" key="1">
    <citation type="journal article" date="2023" name="G3 (Bethesda)">
        <title>A chromosome-level genome assembly of Zasmidium syzygii isolated from banana leaves.</title>
        <authorList>
            <person name="van Westerhoven A.C."/>
            <person name="Mehrabi R."/>
            <person name="Talebi R."/>
            <person name="Steentjes M.B.F."/>
            <person name="Corcolon B."/>
            <person name="Chong P.A."/>
            <person name="Kema G.H.J."/>
            <person name="Seidl M.F."/>
        </authorList>
    </citation>
    <scope>NUCLEOTIDE SEQUENCE [LARGE SCALE GENOMIC DNA]</scope>
    <source>
        <strain evidence="6 7">P124</strain>
    </source>
</reference>
<evidence type="ECO:0000313" key="7">
    <source>
        <dbReference type="Proteomes" id="UP001305779"/>
    </source>
</evidence>
<comment type="similarity">
    <text evidence="1">Belongs to the FAD-dependent oxidoreductase family.</text>
</comment>
<dbReference type="EMBL" id="JAXOVC010000012">
    <property type="protein sequence ID" value="KAK4495533.1"/>
    <property type="molecule type" value="Genomic_DNA"/>
</dbReference>
<dbReference type="SUPFAM" id="SSF51905">
    <property type="entry name" value="FAD/NAD(P)-binding domain"/>
    <property type="match status" value="1"/>
</dbReference>
<evidence type="ECO:0000256" key="2">
    <source>
        <dbReference type="ARBA" id="ARBA00022630"/>
    </source>
</evidence>
<protein>
    <recommendedName>
        <fullName evidence="5">FAD/NAD(P)-binding domain-containing protein</fullName>
    </recommendedName>
</protein>
<keyword evidence="2" id="KW-0285">Flavoprotein</keyword>
<name>A0ABR0E2S7_ZASCE</name>
<evidence type="ECO:0000256" key="4">
    <source>
        <dbReference type="ARBA" id="ARBA00023002"/>
    </source>
</evidence>
<dbReference type="Proteomes" id="UP001305779">
    <property type="component" value="Unassembled WGS sequence"/>
</dbReference>
<dbReference type="Pfam" id="PF07992">
    <property type="entry name" value="Pyr_redox_2"/>
    <property type="match status" value="1"/>
</dbReference>
<evidence type="ECO:0000256" key="1">
    <source>
        <dbReference type="ARBA" id="ARBA00006442"/>
    </source>
</evidence>
<dbReference type="PANTHER" id="PTHR43735">
    <property type="entry name" value="APOPTOSIS-INDUCING FACTOR 1"/>
    <property type="match status" value="1"/>
</dbReference>